<dbReference type="AlphaFoldDB" id="A0A937FIW5"/>
<dbReference type="EMBL" id="JAESWA010000022">
    <property type="protein sequence ID" value="MBL4932476.1"/>
    <property type="molecule type" value="Genomic_DNA"/>
</dbReference>
<reference evidence="2" key="1">
    <citation type="submission" date="2021-01" db="EMBL/GenBank/DDBJ databases">
        <title>Genome public.</title>
        <authorList>
            <person name="Liu C."/>
            <person name="Sun Q."/>
        </authorList>
    </citation>
    <scope>NUCLEOTIDE SEQUENCE</scope>
    <source>
        <strain evidence="2">YIM B02565</strain>
    </source>
</reference>
<proteinExistence type="predicted"/>
<organism evidence="2 3">
    <name type="scientific">Clostridium paridis</name>
    <dbReference type="NCBI Taxonomy" id="2803863"/>
    <lineage>
        <taxon>Bacteria</taxon>
        <taxon>Bacillati</taxon>
        <taxon>Bacillota</taxon>
        <taxon>Clostridia</taxon>
        <taxon>Eubacteriales</taxon>
        <taxon>Clostridiaceae</taxon>
        <taxon>Clostridium</taxon>
    </lineage>
</organism>
<keyword evidence="1" id="KW-0472">Membrane</keyword>
<protein>
    <submittedName>
        <fullName evidence="2">Uncharacterized protein</fullName>
    </submittedName>
</protein>
<keyword evidence="3" id="KW-1185">Reference proteome</keyword>
<feature type="transmembrane region" description="Helical" evidence="1">
    <location>
        <begin position="7"/>
        <end position="25"/>
    </location>
</feature>
<gene>
    <name evidence="2" type="ORF">JK634_11705</name>
</gene>
<keyword evidence="1" id="KW-0812">Transmembrane</keyword>
<dbReference type="RefSeq" id="WP_202767831.1">
    <property type="nucleotide sequence ID" value="NZ_JAESWA010000022.1"/>
</dbReference>
<evidence type="ECO:0000313" key="2">
    <source>
        <dbReference type="EMBL" id="MBL4932476.1"/>
    </source>
</evidence>
<name>A0A937FIW5_9CLOT</name>
<sequence length="167" mass="18357">MGLSADNIIIALVAIVFLFLAIKFIKGVIKGIIVVLLILTLGVSAYNIFITKKSIGYEINRYKTDYTYFKSISSISSHAAENIDAIKEGKNIKENTDELIILKNHAETLEHSSEINGIHNNYIKGLDTVITAAKGYKTANDAKEQADKLQEASNKLNISLKDILSGQ</sequence>
<keyword evidence="1" id="KW-1133">Transmembrane helix</keyword>
<feature type="transmembrane region" description="Helical" evidence="1">
    <location>
        <begin position="31"/>
        <end position="50"/>
    </location>
</feature>
<evidence type="ECO:0000256" key="1">
    <source>
        <dbReference type="SAM" id="Phobius"/>
    </source>
</evidence>
<accession>A0A937FIW5</accession>
<comment type="caution">
    <text evidence="2">The sequence shown here is derived from an EMBL/GenBank/DDBJ whole genome shotgun (WGS) entry which is preliminary data.</text>
</comment>
<evidence type="ECO:0000313" key="3">
    <source>
        <dbReference type="Proteomes" id="UP000623681"/>
    </source>
</evidence>
<dbReference type="Proteomes" id="UP000623681">
    <property type="component" value="Unassembled WGS sequence"/>
</dbReference>